<proteinExistence type="predicted"/>
<dbReference type="EMBL" id="MU971361">
    <property type="protein sequence ID" value="KAK9238048.1"/>
    <property type="molecule type" value="Genomic_DNA"/>
</dbReference>
<organism evidence="1 2">
    <name type="scientific">Lipomyces kononenkoae</name>
    <name type="common">Yeast</name>
    <dbReference type="NCBI Taxonomy" id="34357"/>
    <lineage>
        <taxon>Eukaryota</taxon>
        <taxon>Fungi</taxon>
        <taxon>Dikarya</taxon>
        <taxon>Ascomycota</taxon>
        <taxon>Saccharomycotina</taxon>
        <taxon>Lipomycetes</taxon>
        <taxon>Lipomycetales</taxon>
        <taxon>Lipomycetaceae</taxon>
        <taxon>Lipomyces</taxon>
    </lineage>
</organism>
<protein>
    <submittedName>
        <fullName evidence="1">Uncharacterized protein</fullName>
    </submittedName>
</protein>
<accession>A0ACC3T2A7</accession>
<comment type="caution">
    <text evidence="1">The sequence shown here is derived from an EMBL/GenBank/DDBJ whole genome shotgun (WGS) entry which is preliminary data.</text>
</comment>
<dbReference type="Proteomes" id="UP001433508">
    <property type="component" value="Unassembled WGS sequence"/>
</dbReference>
<reference evidence="2" key="1">
    <citation type="journal article" date="2024" name="Front. Bioeng. Biotechnol.">
        <title>Genome-scale model development and genomic sequencing of the oleaginous clade Lipomyces.</title>
        <authorList>
            <person name="Czajka J.J."/>
            <person name="Han Y."/>
            <person name="Kim J."/>
            <person name="Mondo S.J."/>
            <person name="Hofstad B.A."/>
            <person name="Robles A."/>
            <person name="Haridas S."/>
            <person name="Riley R."/>
            <person name="LaButti K."/>
            <person name="Pangilinan J."/>
            <person name="Andreopoulos W."/>
            <person name="Lipzen A."/>
            <person name="Yan J."/>
            <person name="Wang M."/>
            <person name="Ng V."/>
            <person name="Grigoriev I.V."/>
            <person name="Spatafora J.W."/>
            <person name="Magnuson J.K."/>
            <person name="Baker S.E."/>
            <person name="Pomraning K.R."/>
        </authorList>
    </citation>
    <scope>NUCLEOTIDE SEQUENCE [LARGE SCALE GENOMIC DNA]</scope>
    <source>
        <strain evidence="2">CBS 7786</strain>
    </source>
</reference>
<sequence>MGVCFSCTRCSRREEDSLFQAERAGLLSDYAPTTMNMPTESVDENYNIQREEAMARIVAMTEENLIDIFAVGAPDRRVNGQASVDYRSLLQSIKIPDMIDDDKPPKLLSPSSLTANELSLLSALGKTSSVYVESLYSVKTAGPLVVMLEE</sequence>
<gene>
    <name evidence="1" type="ORF">V1525DRAFT_402290</name>
</gene>
<evidence type="ECO:0000313" key="1">
    <source>
        <dbReference type="EMBL" id="KAK9238048.1"/>
    </source>
</evidence>
<evidence type="ECO:0000313" key="2">
    <source>
        <dbReference type="Proteomes" id="UP001433508"/>
    </source>
</evidence>
<name>A0ACC3T2A7_LIPKO</name>
<keyword evidence="2" id="KW-1185">Reference proteome</keyword>